<dbReference type="GO" id="GO:0030313">
    <property type="term" value="C:cell envelope"/>
    <property type="evidence" value="ECO:0007669"/>
    <property type="project" value="UniProtKB-SubCell"/>
</dbReference>
<keyword evidence="7" id="KW-1185">Reference proteome</keyword>
<dbReference type="PANTHER" id="PTHR42852:SF6">
    <property type="entry name" value="THIOL:DISULFIDE INTERCHANGE PROTEIN DSBE"/>
    <property type="match status" value="1"/>
</dbReference>
<dbReference type="InterPro" id="IPR025380">
    <property type="entry name" value="DUF4369"/>
</dbReference>
<name>A0A917IS58_9BACT</name>
<reference evidence="6" key="1">
    <citation type="journal article" date="2014" name="Int. J. Syst. Evol. Microbiol.">
        <title>Complete genome sequence of Corynebacterium casei LMG S-19264T (=DSM 44701T), isolated from a smear-ripened cheese.</title>
        <authorList>
            <consortium name="US DOE Joint Genome Institute (JGI-PGF)"/>
            <person name="Walter F."/>
            <person name="Albersmeier A."/>
            <person name="Kalinowski J."/>
            <person name="Ruckert C."/>
        </authorList>
    </citation>
    <scope>NUCLEOTIDE SEQUENCE</scope>
    <source>
        <strain evidence="6">CGMCC 1.15290</strain>
    </source>
</reference>
<dbReference type="InterPro" id="IPR017937">
    <property type="entry name" value="Thioredoxin_CS"/>
</dbReference>
<accession>A0A917IS58</accession>
<dbReference type="PROSITE" id="PS00194">
    <property type="entry name" value="THIOREDOXIN_1"/>
    <property type="match status" value="1"/>
</dbReference>
<gene>
    <name evidence="6" type="ORF">GCM10011379_11130</name>
</gene>
<dbReference type="GO" id="GO:0017004">
    <property type="term" value="P:cytochrome complex assembly"/>
    <property type="evidence" value="ECO:0007669"/>
    <property type="project" value="UniProtKB-KW"/>
</dbReference>
<dbReference type="Pfam" id="PF14289">
    <property type="entry name" value="DUF4369"/>
    <property type="match status" value="1"/>
</dbReference>
<dbReference type="Gene3D" id="3.40.30.10">
    <property type="entry name" value="Glutaredoxin"/>
    <property type="match status" value="1"/>
</dbReference>
<dbReference type="InterPro" id="IPR013740">
    <property type="entry name" value="Redoxin"/>
</dbReference>
<dbReference type="RefSeq" id="WP_229687752.1">
    <property type="nucleotide sequence ID" value="NZ_BMIB01000001.1"/>
</dbReference>
<evidence type="ECO:0000313" key="6">
    <source>
        <dbReference type="EMBL" id="GGH61801.1"/>
    </source>
</evidence>
<dbReference type="InterPro" id="IPR036249">
    <property type="entry name" value="Thioredoxin-like_sf"/>
</dbReference>
<dbReference type="CDD" id="cd02966">
    <property type="entry name" value="TlpA_like_family"/>
    <property type="match status" value="1"/>
</dbReference>
<comment type="caution">
    <text evidence="6">The sequence shown here is derived from an EMBL/GenBank/DDBJ whole genome shotgun (WGS) entry which is preliminary data.</text>
</comment>
<organism evidence="6 7">
    <name type="scientific">Filimonas zeae</name>
    <dbReference type="NCBI Taxonomy" id="1737353"/>
    <lineage>
        <taxon>Bacteria</taxon>
        <taxon>Pseudomonadati</taxon>
        <taxon>Bacteroidota</taxon>
        <taxon>Chitinophagia</taxon>
        <taxon>Chitinophagales</taxon>
        <taxon>Chitinophagaceae</taxon>
        <taxon>Filimonas</taxon>
    </lineage>
</organism>
<dbReference type="InterPro" id="IPR050553">
    <property type="entry name" value="Thioredoxin_ResA/DsbE_sf"/>
</dbReference>
<evidence type="ECO:0000259" key="5">
    <source>
        <dbReference type="PROSITE" id="PS51352"/>
    </source>
</evidence>
<evidence type="ECO:0000256" key="4">
    <source>
        <dbReference type="ARBA" id="ARBA00023284"/>
    </source>
</evidence>
<dbReference type="EMBL" id="BMIB01000001">
    <property type="protein sequence ID" value="GGH61801.1"/>
    <property type="molecule type" value="Genomic_DNA"/>
</dbReference>
<evidence type="ECO:0000256" key="3">
    <source>
        <dbReference type="ARBA" id="ARBA00023157"/>
    </source>
</evidence>
<keyword evidence="2" id="KW-0201">Cytochrome c-type biogenesis</keyword>
<dbReference type="PROSITE" id="PS51352">
    <property type="entry name" value="THIOREDOXIN_2"/>
    <property type="match status" value="1"/>
</dbReference>
<evidence type="ECO:0000313" key="7">
    <source>
        <dbReference type="Proteomes" id="UP000627292"/>
    </source>
</evidence>
<dbReference type="InterPro" id="IPR013766">
    <property type="entry name" value="Thioredoxin_domain"/>
</dbReference>
<proteinExistence type="predicted"/>
<dbReference type="PANTHER" id="PTHR42852">
    <property type="entry name" value="THIOL:DISULFIDE INTERCHANGE PROTEIN DSBE"/>
    <property type="match status" value="1"/>
</dbReference>
<evidence type="ECO:0000256" key="1">
    <source>
        <dbReference type="ARBA" id="ARBA00004196"/>
    </source>
</evidence>
<feature type="domain" description="Thioredoxin" evidence="5">
    <location>
        <begin position="223"/>
        <end position="365"/>
    </location>
</feature>
<reference evidence="6" key="2">
    <citation type="submission" date="2020-09" db="EMBL/GenBank/DDBJ databases">
        <authorList>
            <person name="Sun Q."/>
            <person name="Zhou Y."/>
        </authorList>
    </citation>
    <scope>NUCLEOTIDE SEQUENCE</scope>
    <source>
        <strain evidence="6">CGMCC 1.15290</strain>
    </source>
</reference>
<dbReference type="AlphaFoldDB" id="A0A917IS58"/>
<keyword evidence="3" id="KW-1015">Disulfide bond</keyword>
<dbReference type="Proteomes" id="UP000627292">
    <property type="component" value="Unassembled WGS sequence"/>
</dbReference>
<comment type="subcellular location">
    <subcellularLocation>
        <location evidence="1">Cell envelope</location>
    </subcellularLocation>
</comment>
<dbReference type="Pfam" id="PF08534">
    <property type="entry name" value="Redoxin"/>
    <property type="match status" value="1"/>
</dbReference>
<keyword evidence="4" id="KW-0676">Redox-active center</keyword>
<evidence type="ECO:0000256" key="2">
    <source>
        <dbReference type="ARBA" id="ARBA00022748"/>
    </source>
</evidence>
<sequence length="365" mass="41407">MYHKIVLFLGSSCLLAMSYAQPRQKGFVLSGTTNGKATGLAYLEDAAERKWKDSVEIQNGAFVFRTKLPHTGLYNLRIEEGVTQVFVENTAMQMVIDVKELYRPKVKGAVSDSLYREFWKRFLAYNEENLALNQRINKMMQKSKPGMPEYILAEDSAKVLEDRFHIMLKKFITDFPASAVAAYAIDDRLINYGDYTRAAMYYKLLQPAAQQSYYGTRVQKALAMAAKTAIGATVRIAQPDTAGKLVKLPAYTAKYTLIDFWASWCGPCRRENPNVVQAYRKYHDKGFDIISISLDDKKDAWMKAIYKDSLTWTHVSDLNGWKNAAAQQYGIRSVPTSVLVDKNGKIVAKDLRGEALHKELEKLLM</sequence>
<dbReference type="SUPFAM" id="SSF52833">
    <property type="entry name" value="Thioredoxin-like"/>
    <property type="match status" value="1"/>
</dbReference>
<protein>
    <submittedName>
        <fullName evidence="6">Thiol:disulfide interchange protein</fullName>
    </submittedName>
</protein>